<dbReference type="Gramene" id="KCW65966">
    <property type="protein sequence ID" value="KCW65966"/>
    <property type="gene ID" value="EUGRSUZ_G03266"/>
</dbReference>
<keyword evidence="2" id="KW-0472">Membrane</keyword>
<dbReference type="FunCoup" id="A0A059BJD7">
    <property type="interactions" value="1860"/>
</dbReference>
<evidence type="ECO:0000313" key="3">
    <source>
        <dbReference type="EMBL" id="KCW65966.1"/>
    </source>
</evidence>
<keyword evidence="2" id="KW-0812">Transmembrane</keyword>
<organism evidence="3">
    <name type="scientific">Eucalyptus grandis</name>
    <name type="common">Flooded gum</name>
    <dbReference type="NCBI Taxonomy" id="71139"/>
    <lineage>
        <taxon>Eukaryota</taxon>
        <taxon>Viridiplantae</taxon>
        <taxon>Streptophyta</taxon>
        <taxon>Embryophyta</taxon>
        <taxon>Tracheophyta</taxon>
        <taxon>Spermatophyta</taxon>
        <taxon>Magnoliopsida</taxon>
        <taxon>eudicotyledons</taxon>
        <taxon>Gunneridae</taxon>
        <taxon>Pentapetalae</taxon>
        <taxon>rosids</taxon>
        <taxon>malvids</taxon>
        <taxon>Myrtales</taxon>
        <taxon>Myrtaceae</taxon>
        <taxon>Myrtoideae</taxon>
        <taxon>Eucalypteae</taxon>
        <taxon>Eucalyptus</taxon>
    </lineage>
</organism>
<dbReference type="OMA" id="NTAPVRF"/>
<dbReference type="InParanoid" id="A0A059BJD7"/>
<dbReference type="OrthoDB" id="786736at2759"/>
<dbReference type="STRING" id="71139.A0A059BJD7"/>
<gene>
    <name evidence="3" type="ORF">EUGRSUZ_G03266</name>
</gene>
<protein>
    <submittedName>
        <fullName evidence="3">Uncharacterized protein</fullName>
    </submittedName>
</protein>
<name>A0A059BJD7_EUCGR</name>
<evidence type="ECO:0000256" key="1">
    <source>
        <dbReference type="SAM" id="MobiDB-lite"/>
    </source>
</evidence>
<proteinExistence type="predicted"/>
<dbReference type="eggNOG" id="ENOG502S9S4">
    <property type="taxonomic scope" value="Eukaryota"/>
</dbReference>
<keyword evidence="2" id="KW-1133">Transmembrane helix</keyword>
<reference evidence="3" key="1">
    <citation type="submission" date="2013-07" db="EMBL/GenBank/DDBJ databases">
        <title>The genome of Eucalyptus grandis.</title>
        <authorList>
            <person name="Schmutz J."/>
            <person name="Hayes R."/>
            <person name="Myburg A."/>
            <person name="Tuskan G."/>
            <person name="Grattapaglia D."/>
            <person name="Rokhsar D.S."/>
        </authorList>
    </citation>
    <scope>NUCLEOTIDE SEQUENCE</scope>
    <source>
        <tissue evidence="3">Leaf extractions</tissue>
    </source>
</reference>
<feature type="region of interest" description="Disordered" evidence="1">
    <location>
        <begin position="108"/>
        <end position="134"/>
    </location>
</feature>
<evidence type="ECO:0000256" key="2">
    <source>
        <dbReference type="SAM" id="Phobius"/>
    </source>
</evidence>
<dbReference type="EMBL" id="KK198759">
    <property type="protein sequence ID" value="KCW65966.1"/>
    <property type="molecule type" value="Genomic_DNA"/>
</dbReference>
<feature type="transmembrane region" description="Helical" evidence="2">
    <location>
        <begin position="65"/>
        <end position="84"/>
    </location>
</feature>
<accession>A0A059BJD7</accession>
<dbReference type="KEGG" id="egr:104454568"/>
<dbReference type="AlphaFoldDB" id="A0A059BJD7"/>
<sequence length="134" mass="14317">MASLLPCFNCRSPSPSRPPPARAPLGPPHVRVSPLVVFPGAGGTPRRAGRGARLVALAGPSGSSYVFAFVFPLSLLVVTVFASIKIADKLDRDFLEELAINQAIKDADEGDDAEVSLEEKPVLSRTRNRPKREA</sequence>
<dbReference type="PANTHER" id="PTHR37753">
    <property type="entry name" value="OS01G0940600 PROTEIN"/>
    <property type="match status" value="1"/>
</dbReference>
<dbReference type="PANTHER" id="PTHR37753:SF1">
    <property type="entry name" value="OS01G0940600 PROTEIN"/>
    <property type="match status" value="1"/>
</dbReference>